<evidence type="ECO:0000313" key="2">
    <source>
        <dbReference type="EMBL" id="OAJ36829.1"/>
    </source>
</evidence>
<gene>
    <name evidence="2" type="ORF">BDEG_20955</name>
</gene>
<dbReference type="AlphaFoldDB" id="A0A177W9T2"/>
<evidence type="ECO:0000256" key="1">
    <source>
        <dbReference type="SAM" id="MobiDB-lite"/>
    </source>
</evidence>
<dbReference type="EMBL" id="DS022300">
    <property type="protein sequence ID" value="OAJ36828.1"/>
    <property type="molecule type" value="Genomic_DNA"/>
</dbReference>
<proteinExistence type="predicted"/>
<organism evidence="2 3">
    <name type="scientific">Batrachochytrium dendrobatidis (strain JEL423)</name>
    <dbReference type="NCBI Taxonomy" id="403673"/>
    <lineage>
        <taxon>Eukaryota</taxon>
        <taxon>Fungi</taxon>
        <taxon>Fungi incertae sedis</taxon>
        <taxon>Chytridiomycota</taxon>
        <taxon>Chytridiomycota incertae sedis</taxon>
        <taxon>Chytridiomycetes</taxon>
        <taxon>Rhizophydiales</taxon>
        <taxon>Rhizophydiales incertae sedis</taxon>
        <taxon>Batrachochytrium</taxon>
    </lineage>
</organism>
<protein>
    <submittedName>
        <fullName evidence="2">Uncharacterized protein</fullName>
    </submittedName>
</protein>
<evidence type="ECO:0000313" key="3">
    <source>
        <dbReference type="Proteomes" id="UP000077115"/>
    </source>
</evidence>
<dbReference type="Proteomes" id="UP000077115">
    <property type="component" value="Unassembled WGS sequence"/>
</dbReference>
<feature type="region of interest" description="Disordered" evidence="1">
    <location>
        <begin position="17"/>
        <end position="41"/>
    </location>
</feature>
<dbReference type="EMBL" id="DS022300">
    <property type="protein sequence ID" value="OAJ36829.1"/>
    <property type="molecule type" value="Genomic_DNA"/>
</dbReference>
<accession>A0A177W9T2</accession>
<name>A0A177W9T2_BATDL</name>
<dbReference type="VEuPathDB" id="FungiDB:BDEG_20955"/>
<feature type="region of interest" description="Disordered" evidence="1">
    <location>
        <begin position="52"/>
        <end position="71"/>
    </location>
</feature>
<feature type="compositionally biased region" description="Low complexity" evidence="1">
    <location>
        <begin position="54"/>
        <end position="67"/>
    </location>
</feature>
<sequence>MLDKLLRFYKKQQQELQQADYPYNPDYQETAKSDPPALPKLSIPSVSTSFMQCPLSTSQSPSPTLDSINTNQNTAPVLNSVEIGYERFQTNRTMPSIYSGHSFDQLSRSNEVELPLAQTFSYGAPSKWTPSHVHTNFRRIDIPTEPIHDPAWYSVQHAMRPMSNQLPLLPPMLYPGLKPISSHLNGFGNDFEMGHRPIMTTPLNHFAPPMMPPTTMHQMLHPIGHLNFNGFHPVSHEHTNFIYDNQASDHSTRGI</sequence>
<reference evidence="2 3" key="2">
    <citation type="submission" date="2016-05" db="EMBL/GenBank/DDBJ databases">
        <title>Lineage-specific infection strategies underlie the spectrum of fungal disease in amphibians.</title>
        <authorList>
            <person name="Cuomo C.A."/>
            <person name="Farrer R.A."/>
            <person name="James T."/>
            <person name="Longcore J."/>
            <person name="Birren B."/>
        </authorList>
    </citation>
    <scope>NUCLEOTIDE SEQUENCE [LARGE SCALE GENOMIC DNA]</scope>
    <source>
        <strain evidence="2 3">JEL423</strain>
    </source>
</reference>
<reference evidence="2 3" key="1">
    <citation type="submission" date="2006-10" db="EMBL/GenBank/DDBJ databases">
        <title>The Genome Sequence of Batrachochytrium dendrobatidis JEL423.</title>
        <authorList>
            <consortium name="The Broad Institute Genome Sequencing Platform"/>
            <person name="Birren B."/>
            <person name="Lander E."/>
            <person name="Galagan J."/>
            <person name="Cuomo C."/>
            <person name="Devon K."/>
            <person name="Jaffe D."/>
            <person name="Butler J."/>
            <person name="Alvarez P."/>
            <person name="Gnerre S."/>
            <person name="Grabherr M."/>
            <person name="Kleber M."/>
            <person name="Mauceli E."/>
            <person name="Brockman W."/>
            <person name="Young S."/>
            <person name="LaButti K."/>
            <person name="Sykes S."/>
            <person name="DeCaprio D."/>
            <person name="Crawford M."/>
            <person name="Koehrsen M."/>
            <person name="Engels R."/>
            <person name="Montgomery P."/>
            <person name="Pearson M."/>
            <person name="Howarth C."/>
            <person name="Larson L."/>
            <person name="White J."/>
            <person name="O'Leary S."/>
            <person name="Kodira C."/>
            <person name="Zeng Q."/>
            <person name="Yandava C."/>
            <person name="Alvarado L."/>
            <person name="Longcore J."/>
            <person name="James T."/>
        </authorList>
    </citation>
    <scope>NUCLEOTIDE SEQUENCE [LARGE SCALE GENOMIC DNA]</scope>
    <source>
        <strain evidence="2 3">JEL423</strain>
    </source>
</reference>